<comment type="similarity">
    <text evidence="10">Belongs to the MurCDEF family. MurF subfamily.</text>
</comment>
<dbReference type="GeneID" id="96803023"/>
<proteinExistence type="inferred from homology"/>
<reference evidence="15" key="1">
    <citation type="submission" date="2020-09" db="EMBL/GenBank/DDBJ databases">
        <title>Whole genome shotgun sequence of Streptomyces xanthophaeus NBRC 12829.</title>
        <authorList>
            <person name="Komaki H."/>
            <person name="Tamura T."/>
        </authorList>
    </citation>
    <scope>NUCLEOTIDE SEQUENCE</scope>
    <source>
        <strain evidence="15">NBRC 12829</strain>
    </source>
</reference>
<keyword evidence="8 10" id="KW-0131">Cell cycle</keyword>
<dbReference type="GO" id="GO:0008360">
    <property type="term" value="P:regulation of cell shape"/>
    <property type="evidence" value="ECO:0007669"/>
    <property type="project" value="UniProtKB-KW"/>
</dbReference>
<evidence type="ECO:0000256" key="10">
    <source>
        <dbReference type="HAMAP-Rule" id="MF_02019"/>
    </source>
</evidence>
<keyword evidence="7 10" id="KW-0573">Peptidoglycan synthesis</keyword>
<evidence type="ECO:0000256" key="6">
    <source>
        <dbReference type="ARBA" id="ARBA00022960"/>
    </source>
</evidence>
<dbReference type="GO" id="GO:0051301">
    <property type="term" value="P:cell division"/>
    <property type="evidence" value="ECO:0007669"/>
    <property type="project" value="UniProtKB-KW"/>
</dbReference>
<dbReference type="GO" id="GO:0047480">
    <property type="term" value="F:UDP-N-acetylmuramoyl-tripeptide-D-alanyl-D-alanine ligase activity"/>
    <property type="evidence" value="ECO:0007669"/>
    <property type="project" value="UniProtKB-UniRule"/>
</dbReference>
<dbReference type="Pfam" id="PF02875">
    <property type="entry name" value="Mur_ligase_C"/>
    <property type="match status" value="1"/>
</dbReference>
<dbReference type="GO" id="GO:0071555">
    <property type="term" value="P:cell wall organization"/>
    <property type="evidence" value="ECO:0007669"/>
    <property type="project" value="UniProtKB-KW"/>
</dbReference>
<dbReference type="GO" id="GO:0009252">
    <property type="term" value="P:peptidoglycan biosynthetic process"/>
    <property type="evidence" value="ECO:0007669"/>
    <property type="project" value="UniProtKB-UniRule"/>
</dbReference>
<dbReference type="Gene3D" id="3.40.1390.10">
    <property type="entry name" value="MurE/MurF, N-terminal domain"/>
    <property type="match status" value="1"/>
</dbReference>
<dbReference type="RefSeq" id="WP_031148416.1">
    <property type="nucleotide sequence ID" value="NZ_BNEE01000006.1"/>
</dbReference>
<dbReference type="InterPro" id="IPR013221">
    <property type="entry name" value="Mur_ligase_cen"/>
</dbReference>
<evidence type="ECO:0000256" key="5">
    <source>
        <dbReference type="ARBA" id="ARBA00022840"/>
    </source>
</evidence>
<evidence type="ECO:0000256" key="7">
    <source>
        <dbReference type="ARBA" id="ARBA00022984"/>
    </source>
</evidence>
<evidence type="ECO:0000256" key="4">
    <source>
        <dbReference type="ARBA" id="ARBA00022741"/>
    </source>
</evidence>
<dbReference type="SUPFAM" id="SSF63418">
    <property type="entry name" value="MurE/MurF N-terminal domain"/>
    <property type="match status" value="1"/>
</dbReference>
<dbReference type="SUPFAM" id="SSF53244">
    <property type="entry name" value="MurD-like peptide ligases, peptide-binding domain"/>
    <property type="match status" value="1"/>
</dbReference>
<dbReference type="AlphaFoldDB" id="A0A919H4C3"/>
<keyword evidence="16" id="KW-1185">Reference proteome</keyword>
<gene>
    <name evidence="10 15" type="primary">murF</name>
    <name evidence="15" type="ORF">Sxan_75240</name>
</gene>
<evidence type="ECO:0000256" key="2">
    <source>
        <dbReference type="ARBA" id="ARBA00022598"/>
    </source>
</evidence>
<feature type="domain" description="Mur ligase N-terminal catalytic" evidence="12">
    <location>
        <begin position="31"/>
        <end position="88"/>
    </location>
</feature>
<accession>A0A919H4C3</accession>
<evidence type="ECO:0000313" key="16">
    <source>
        <dbReference type="Proteomes" id="UP000600026"/>
    </source>
</evidence>
<protein>
    <recommendedName>
        <fullName evidence="10 11">UDP-N-acetylmuramoyl-tripeptide--D-alanyl-D-alanine ligase</fullName>
        <ecNumber evidence="10 11">6.3.2.10</ecNumber>
    </recommendedName>
    <alternativeName>
        <fullName evidence="10">D-alanyl-D-alanine-adding enzyme</fullName>
    </alternativeName>
</protein>
<comment type="caution">
    <text evidence="15">The sequence shown here is derived from an EMBL/GenBank/DDBJ whole genome shotgun (WGS) entry which is preliminary data.</text>
</comment>
<comment type="catalytic activity">
    <reaction evidence="10 11">
        <text>D-alanyl-D-alanine + UDP-N-acetyl-alpha-D-muramoyl-L-alanyl-gamma-D-glutamyl-meso-2,6-diaminopimelate + ATP = UDP-N-acetyl-alpha-D-muramoyl-L-alanyl-gamma-D-glutamyl-meso-2,6-diaminopimeloyl-D-alanyl-D-alanine + ADP + phosphate + H(+)</text>
        <dbReference type="Rhea" id="RHEA:28374"/>
        <dbReference type="ChEBI" id="CHEBI:15378"/>
        <dbReference type="ChEBI" id="CHEBI:30616"/>
        <dbReference type="ChEBI" id="CHEBI:43474"/>
        <dbReference type="ChEBI" id="CHEBI:57822"/>
        <dbReference type="ChEBI" id="CHEBI:61386"/>
        <dbReference type="ChEBI" id="CHEBI:83905"/>
        <dbReference type="ChEBI" id="CHEBI:456216"/>
        <dbReference type="EC" id="6.3.2.10"/>
    </reaction>
</comment>
<keyword evidence="9 10" id="KW-0961">Cell wall biogenesis/degradation</keyword>
<keyword evidence="2 10" id="KW-0436">Ligase</keyword>
<keyword evidence="4 10" id="KW-0547">Nucleotide-binding</keyword>
<evidence type="ECO:0000256" key="1">
    <source>
        <dbReference type="ARBA" id="ARBA00022490"/>
    </source>
</evidence>
<dbReference type="NCBIfam" id="TIGR01143">
    <property type="entry name" value="murF"/>
    <property type="match status" value="1"/>
</dbReference>
<dbReference type="Gene3D" id="3.90.190.20">
    <property type="entry name" value="Mur ligase, C-terminal domain"/>
    <property type="match status" value="1"/>
</dbReference>
<dbReference type="GO" id="GO:0005737">
    <property type="term" value="C:cytoplasm"/>
    <property type="evidence" value="ECO:0007669"/>
    <property type="project" value="UniProtKB-SubCell"/>
</dbReference>
<feature type="domain" description="Mur ligase C-terminal" evidence="13">
    <location>
        <begin position="321"/>
        <end position="453"/>
    </location>
</feature>
<dbReference type="GO" id="GO:0005524">
    <property type="term" value="F:ATP binding"/>
    <property type="evidence" value="ECO:0007669"/>
    <property type="project" value="UniProtKB-UniRule"/>
</dbReference>
<keyword evidence="6 10" id="KW-0133">Cell shape</keyword>
<keyword evidence="1 10" id="KW-0963">Cytoplasm</keyword>
<dbReference type="InterPro" id="IPR005863">
    <property type="entry name" value="UDP-N-AcMur_synth"/>
</dbReference>
<feature type="domain" description="Mur ligase central" evidence="14">
    <location>
        <begin position="108"/>
        <end position="297"/>
    </location>
</feature>
<dbReference type="InterPro" id="IPR000713">
    <property type="entry name" value="Mur_ligase_N"/>
</dbReference>
<dbReference type="Pfam" id="PF01225">
    <property type="entry name" value="Mur_ligase"/>
    <property type="match status" value="1"/>
</dbReference>
<comment type="function">
    <text evidence="10 11">Involved in cell wall formation. Catalyzes the final step in the synthesis of UDP-N-acetylmuramoyl-pentapeptide, the precursor of murein.</text>
</comment>
<dbReference type="Proteomes" id="UP000600026">
    <property type="component" value="Unassembled WGS sequence"/>
</dbReference>
<name>A0A919H4C3_9ACTN</name>
<evidence type="ECO:0000256" key="8">
    <source>
        <dbReference type="ARBA" id="ARBA00023306"/>
    </source>
</evidence>
<sequence length="474" mass="48966">MIDLSLAEIADITGGRPHDIPDPSVRITGPVVIDSRQVEAGSLFAAFDGEHVDGHDYAVRAVEAGAAAVLAARPVGVPAVVVPDVEKALGALARAVVQRLGTDVVALTGSAGKTSTKDLIAQVLQAHAPTVWTPGSLNNEIGLPLTALKATAETRHLVLEMGARGIGHIAYLTGLTPPRIGLVLNVGTAHIGEFGGREQIAQAKGELVEALPAEAEGGVAVLNADDPLVRAMSGRTKARTVLFGEAEDADVRATEVRMAPGGQPAFTLHTPTGCSDVTLRLYGEHHVSNALAAAAVAHVLGMSVSEIATALSGAGTLSRWRMEVTERADGVTIVNDAYNANPESMRAALRALAAMGGSARANGGRTWAVLGPMAELGDASLAEHDAVGRLAVRLNVSKLVAVGGREASWLQLGAYNEGSWGEESVVVSDAQAAVDLLRSELRPGDVVLVKASRSIGLERVALALLEREGEVADR</sequence>
<evidence type="ECO:0000256" key="3">
    <source>
        <dbReference type="ARBA" id="ARBA00022618"/>
    </source>
</evidence>
<comment type="pathway">
    <text evidence="10 11">Cell wall biogenesis; peptidoglycan biosynthesis.</text>
</comment>
<evidence type="ECO:0000259" key="14">
    <source>
        <dbReference type="Pfam" id="PF08245"/>
    </source>
</evidence>
<dbReference type="EC" id="6.3.2.10" evidence="10 11"/>
<dbReference type="InterPro" id="IPR051046">
    <property type="entry name" value="MurCDEF_CellWall_CoF430Synth"/>
</dbReference>
<dbReference type="InterPro" id="IPR036615">
    <property type="entry name" value="Mur_ligase_C_dom_sf"/>
</dbReference>
<comment type="subcellular location">
    <subcellularLocation>
        <location evidence="10 11">Cytoplasm</location>
    </subcellularLocation>
</comment>
<keyword evidence="5 10" id="KW-0067">ATP-binding</keyword>
<dbReference type="Pfam" id="PF08245">
    <property type="entry name" value="Mur_ligase_M"/>
    <property type="match status" value="1"/>
</dbReference>
<feature type="binding site" evidence="10">
    <location>
        <begin position="109"/>
        <end position="115"/>
    </location>
    <ligand>
        <name>ATP</name>
        <dbReference type="ChEBI" id="CHEBI:30616"/>
    </ligand>
</feature>
<dbReference type="Gene3D" id="3.40.1190.10">
    <property type="entry name" value="Mur-like, catalytic domain"/>
    <property type="match status" value="1"/>
</dbReference>
<evidence type="ECO:0000259" key="12">
    <source>
        <dbReference type="Pfam" id="PF01225"/>
    </source>
</evidence>
<dbReference type="InterPro" id="IPR035911">
    <property type="entry name" value="MurE/MurF_N"/>
</dbReference>
<dbReference type="OrthoDB" id="9800958at2"/>
<keyword evidence="3 10" id="KW-0132">Cell division</keyword>
<dbReference type="InterPro" id="IPR036565">
    <property type="entry name" value="Mur-like_cat_sf"/>
</dbReference>
<dbReference type="SUPFAM" id="SSF53623">
    <property type="entry name" value="MurD-like peptide ligases, catalytic domain"/>
    <property type="match status" value="1"/>
</dbReference>
<evidence type="ECO:0000256" key="11">
    <source>
        <dbReference type="RuleBase" id="RU004136"/>
    </source>
</evidence>
<evidence type="ECO:0000313" key="15">
    <source>
        <dbReference type="EMBL" id="GHI90160.1"/>
    </source>
</evidence>
<dbReference type="InterPro" id="IPR004101">
    <property type="entry name" value="Mur_ligase_C"/>
</dbReference>
<dbReference type="PANTHER" id="PTHR43024:SF1">
    <property type="entry name" value="UDP-N-ACETYLMURAMOYL-TRIPEPTIDE--D-ALANYL-D-ALANINE LIGASE"/>
    <property type="match status" value="1"/>
</dbReference>
<dbReference type="HAMAP" id="MF_02019">
    <property type="entry name" value="MurF"/>
    <property type="match status" value="1"/>
</dbReference>
<organism evidence="15 16">
    <name type="scientific">Streptomyces xanthophaeus</name>
    <dbReference type="NCBI Taxonomy" id="67385"/>
    <lineage>
        <taxon>Bacteria</taxon>
        <taxon>Bacillati</taxon>
        <taxon>Actinomycetota</taxon>
        <taxon>Actinomycetes</taxon>
        <taxon>Kitasatosporales</taxon>
        <taxon>Streptomycetaceae</taxon>
        <taxon>Streptomyces</taxon>
    </lineage>
</organism>
<evidence type="ECO:0000259" key="13">
    <source>
        <dbReference type="Pfam" id="PF02875"/>
    </source>
</evidence>
<dbReference type="PANTHER" id="PTHR43024">
    <property type="entry name" value="UDP-N-ACETYLMURAMOYL-TRIPEPTIDE--D-ALANYL-D-ALANINE LIGASE"/>
    <property type="match status" value="1"/>
</dbReference>
<evidence type="ECO:0000256" key="9">
    <source>
        <dbReference type="ARBA" id="ARBA00023316"/>
    </source>
</evidence>
<dbReference type="EMBL" id="BNEE01000006">
    <property type="protein sequence ID" value="GHI90160.1"/>
    <property type="molecule type" value="Genomic_DNA"/>
</dbReference>